<dbReference type="InterPro" id="IPR032053">
    <property type="entry name" value="Ribosomal_mS34"/>
</dbReference>
<dbReference type="EMBL" id="KN823198">
    <property type="protein sequence ID" value="KIO19880.1"/>
    <property type="molecule type" value="Genomic_DNA"/>
</dbReference>
<feature type="region of interest" description="Disordered" evidence="1">
    <location>
        <begin position="106"/>
        <end position="126"/>
    </location>
</feature>
<dbReference type="PANTHER" id="PTHR35316:SF1">
    <property type="entry name" value="28S RIBOSOMAL S34 PROTEIN"/>
    <property type="match status" value="1"/>
</dbReference>
<evidence type="ECO:0000256" key="1">
    <source>
        <dbReference type="SAM" id="MobiDB-lite"/>
    </source>
</evidence>
<feature type="compositionally biased region" description="Low complexity" evidence="1">
    <location>
        <begin position="108"/>
        <end position="118"/>
    </location>
</feature>
<proteinExistence type="predicted"/>
<dbReference type="Pfam" id="PF16053">
    <property type="entry name" value="MRP-S34"/>
    <property type="match status" value="1"/>
</dbReference>
<name>A0A0C3PXQ9_9AGAM</name>
<evidence type="ECO:0000313" key="3">
    <source>
        <dbReference type="Proteomes" id="UP000054248"/>
    </source>
</evidence>
<reference evidence="2 3" key="1">
    <citation type="submission" date="2014-04" db="EMBL/GenBank/DDBJ databases">
        <authorList>
            <consortium name="DOE Joint Genome Institute"/>
            <person name="Kuo A."/>
            <person name="Girlanda M."/>
            <person name="Perotto S."/>
            <person name="Kohler A."/>
            <person name="Nagy L.G."/>
            <person name="Floudas D."/>
            <person name="Copeland A."/>
            <person name="Barry K.W."/>
            <person name="Cichocki N."/>
            <person name="Veneault-Fourrey C."/>
            <person name="LaButti K."/>
            <person name="Lindquist E.A."/>
            <person name="Lipzen A."/>
            <person name="Lundell T."/>
            <person name="Morin E."/>
            <person name="Murat C."/>
            <person name="Sun H."/>
            <person name="Tunlid A."/>
            <person name="Henrissat B."/>
            <person name="Grigoriev I.V."/>
            <person name="Hibbett D.S."/>
            <person name="Martin F."/>
            <person name="Nordberg H.P."/>
            <person name="Cantor M.N."/>
            <person name="Hua S.X."/>
        </authorList>
    </citation>
    <scope>NUCLEOTIDE SEQUENCE [LARGE SCALE GENOMIC DNA]</scope>
    <source>
        <strain evidence="2 3">MUT 4182</strain>
    </source>
</reference>
<reference evidence="3" key="2">
    <citation type="submission" date="2015-01" db="EMBL/GenBank/DDBJ databases">
        <title>Evolutionary Origins and Diversification of the Mycorrhizal Mutualists.</title>
        <authorList>
            <consortium name="DOE Joint Genome Institute"/>
            <consortium name="Mycorrhizal Genomics Consortium"/>
            <person name="Kohler A."/>
            <person name="Kuo A."/>
            <person name="Nagy L.G."/>
            <person name="Floudas D."/>
            <person name="Copeland A."/>
            <person name="Barry K.W."/>
            <person name="Cichocki N."/>
            <person name="Veneault-Fourrey C."/>
            <person name="LaButti K."/>
            <person name="Lindquist E.A."/>
            <person name="Lipzen A."/>
            <person name="Lundell T."/>
            <person name="Morin E."/>
            <person name="Murat C."/>
            <person name="Riley R."/>
            <person name="Ohm R."/>
            <person name="Sun H."/>
            <person name="Tunlid A."/>
            <person name="Henrissat B."/>
            <person name="Grigoriev I.V."/>
            <person name="Hibbett D.S."/>
            <person name="Martin F."/>
        </authorList>
    </citation>
    <scope>NUCLEOTIDE SEQUENCE [LARGE SCALE GENOMIC DNA]</scope>
    <source>
        <strain evidence="3">MUT 4182</strain>
    </source>
</reference>
<dbReference type="PANTHER" id="PTHR35316">
    <property type="entry name" value="28S RIBOSOMAL S34 PROTEIN"/>
    <property type="match status" value="1"/>
</dbReference>
<dbReference type="AlphaFoldDB" id="A0A0C3PXQ9"/>
<dbReference type="Proteomes" id="UP000054248">
    <property type="component" value="Unassembled WGS sequence"/>
</dbReference>
<gene>
    <name evidence="2" type="ORF">M407DRAFT_246026</name>
</gene>
<dbReference type="GO" id="GO:0005739">
    <property type="term" value="C:mitochondrion"/>
    <property type="evidence" value="ECO:0007669"/>
    <property type="project" value="InterPro"/>
</dbReference>
<keyword evidence="3" id="KW-1185">Reference proteome</keyword>
<dbReference type="HOGENOM" id="CLU_146166_0_0_1"/>
<dbReference type="OrthoDB" id="16434at2759"/>
<protein>
    <submittedName>
        <fullName evidence="2">Uncharacterized protein</fullName>
    </submittedName>
</protein>
<accession>A0A0C3PXQ9</accession>
<evidence type="ECO:0000313" key="2">
    <source>
        <dbReference type="EMBL" id="KIO19880.1"/>
    </source>
</evidence>
<organism evidence="2 3">
    <name type="scientific">Tulasnella calospora MUT 4182</name>
    <dbReference type="NCBI Taxonomy" id="1051891"/>
    <lineage>
        <taxon>Eukaryota</taxon>
        <taxon>Fungi</taxon>
        <taxon>Dikarya</taxon>
        <taxon>Basidiomycota</taxon>
        <taxon>Agaricomycotina</taxon>
        <taxon>Agaricomycetes</taxon>
        <taxon>Cantharellales</taxon>
        <taxon>Tulasnellaceae</taxon>
        <taxon>Tulasnella</taxon>
    </lineage>
</organism>
<sequence length="126" mass="13708">MASTSAASKLTAKVVSAAMPKSPMIHSTGNLYQVLSSLPKDGVGARITQARWEKKGIQDSYWEITRVRLKAEGNHGKAWGKLVWKGKPVNEHTTRIRQGLKYLWKDIPNSPNPSVSNPATPTASAA</sequence>
<dbReference type="GO" id="GO:0003735">
    <property type="term" value="F:structural constituent of ribosome"/>
    <property type="evidence" value="ECO:0007669"/>
    <property type="project" value="InterPro"/>
</dbReference>